<keyword evidence="2" id="KW-0479">Metal-binding</keyword>
<dbReference type="PANTHER" id="PTHR28181:SF2">
    <property type="entry name" value="PHOSPHORIC MONOESTER HYDROLASE"/>
    <property type="match status" value="1"/>
</dbReference>
<dbReference type="GO" id="GO:0016791">
    <property type="term" value="F:phosphatase activity"/>
    <property type="evidence" value="ECO:0007669"/>
    <property type="project" value="InterPro"/>
</dbReference>
<gene>
    <name evidence="5" type="ORF">XD66_0249</name>
</gene>
<evidence type="ECO:0000256" key="1">
    <source>
        <dbReference type="ARBA" id="ARBA00001946"/>
    </source>
</evidence>
<dbReference type="Pfam" id="PF06888">
    <property type="entry name" value="Put_Phosphatase"/>
    <property type="match status" value="1"/>
</dbReference>
<dbReference type="InterPro" id="IPR023214">
    <property type="entry name" value="HAD_sf"/>
</dbReference>
<proteinExistence type="predicted"/>
<comment type="cofactor">
    <cofactor evidence="1">
        <name>Mg(2+)</name>
        <dbReference type="ChEBI" id="CHEBI:18420"/>
    </cofactor>
</comment>
<dbReference type="EMBL" id="LGFO01000016">
    <property type="protein sequence ID" value="KUK37033.1"/>
    <property type="molecule type" value="Genomic_DNA"/>
</dbReference>
<evidence type="ECO:0000313" key="6">
    <source>
        <dbReference type="Proteomes" id="UP000053326"/>
    </source>
</evidence>
<evidence type="ECO:0000313" key="5">
    <source>
        <dbReference type="EMBL" id="KUK37033.1"/>
    </source>
</evidence>
<keyword evidence="3" id="KW-0378">Hydrolase</keyword>
<dbReference type="Proteomes" id="UP000053326">
    <property type="component" value="Unassembled WGS sequence"/>
</dbReference>
<sequence>MKRVFFTDFDGTITRKDTCEAMVEAFAADGWQEINEMWERKELSTEECANRTFQLFRADLGDIRRLVEGIEIDGTFKDFLNFCRERGYRVYVLSDGYAFNIDTIFRRYGIDVPYFANKLIYDNGFQIRCPYLNPECGNCGTCKKKLMEKLKEAGEQVVYIGDGSSDTCPAAHADLVFAKEKLYRFCREKGIPALPFDSFGDIIEAVKRMESCG</sequence>
<dbReference type="AlphaFoldDB" id="A0A101FHA1"/>
<dbReference type="InterPro" id="IPR016965">
    <property type="entry name" value="Pase_PHOSPHO-typ"/>
</dbReference>
<dbReference type="InterPro" id="IPR036412">
    <property type="entry name" value="HAD-like_sf"/>
</dbReference>
<name>A0A101FHA1_9THEO</name>
<dbReference type="InterPro" id="IPR050849">
    <property type="entry name" value="HAD-like_hydrolase_phosphatase"/>
</dbReference>
<evidence type="ECO:0000256" key="2">
    <source>
        <dbReference type="ARBA" id="ARBA00022723"/>
    </source>
</evidence>
<dbReference type="SUPFAM" id="SSF56784">
    <property type="entry name" value="HAD-like"/>
    <property type="match status" value="1"/>
</dbReference>
<evidence type="ECO:0000256" key="4">
    <source>
        <dbReference type="ARBA" id="ARBA00022842"/>
    </source>
</evidence>
<dbReference type="PANTHER" id="PTHR28181">
    <property type="entry name" value="UPF0655 PROTEIN YCR015C"/>
    <property type="match status" value="1"/>
</dbReference>
<comment type="caution">
    <text evidence="5">The sequence shown here is derived from an EMBL/GenBank/DDBJ whole genome shotgun (WGS) entry which is preliminary data.</text>
</comment>
<protein>
    <submittedName>
        <fullName evidence="5">2-hydroxy-3-keto-5-methylthiopentenyl-1-phosphate phosphatase MtnX</fullName>
    </submittedName>
</protein>
<reference evidence="6" key="1">
    <citation type="journal article" date="2015" name="MBio">
        <title>Genome-Resolved Metagenomic Analysis Reveals Roles for Candidate Phyla and Other Microbial Community Members in Biogeochemical Transformations in Oil Reservoirs.</title>
        <authorList>
            <person name="Hu P."/>
            <person name="Tom L."/>
            <person name="Singh A."/>
            <person name="Thomas B.C."/>
            <person name="Baker B.J."/>
            <person name="Piceno Y.M."/>
            <person name="Andersen G.L."/>
            <person name="Banfield J.F."/>
        </authorList>
    </citation>
    <scope>NUCLEOTIDE SEQUENCE [LARGE SCALE GENOMIC DNA]</scope>
</reference>
<dbReference type="NCBIfam" id="TIGR01488">
    <property type="entry name" value="HAD-SF-IB"/>
    <property type="match status" value="1"/>
</dbReference>
<dbReference type="Gene3D" id="3.40.50.1000">
    <property type="entry name" value="HAD superfamily/HAD-like"/>
    <property type="match status" value="1"/>
</dbReference>
<evidence type="ECO:0000256" key="3">
    <source>
        <dbReference type="ARBA" id="ARBA00022801"/>
    </source>
</evidence>
<organism evidence="5 6">
    <name type="scientific">Thermacetogenium phaeum</name>
    <dbReference type="NCBI Taxonomy" id="85874"/>
    <lineage>
        <taxon>Bacteria</taxon>
        <taxon>Bacillati</taxon>
        <taxon>Bacillota</taxon>
        <taxon>Clostridia</taxon>
        <taxon>Thermoanaerobacterales</taxon>
        <taxon>Thermoanaerobacteraceae</taxon>
        <taxon>Thermacetogenium</taxon>
    </lineage>
</organism>
<dbReference type="NCBIfam" id="TIGR01489">
    <property type="entry name" value="DKMTPPase-SF"/>
    <property type="match status" value="1"/>
</dbReference>
<dbReference type="InterPro" id="IPR006384">
    <property type="entry name" value="HAD_hydro_PyrdxlP_Pase-like"/>
</dbReference>
<accession>A0A101FHA1</accession>
<dbReference type="GO" id="GO:0046872">
    <property type="term" value="F:metal ion binding"/>
    <property type="evidence" value="ECO:0007669"/>
    <property type="project" value="UniProtKB-KW"/>
</dbReference>
<dbReference type="Gene3D" id="3.90.1470.20">
    <property type="match status" value="1"/>
</dbReference>
<keyword evidence="4" id="KW-0460">Magnesium</keyword>
<dbReference type="OMA" id="VPFHEFD"/>